<dbReference type="EMBL" id="JAMKBJ010000006">
    <property type="protein sequence ID" value="MCZ8537319.1"/>
    <property type="molecule type" value="Genomic_DNA"/>
</dbReference>
<keyword evidence="1" id="KW-0378">Hydrolase</keyword>
<dbReference type="AlphaFoldDB" id="A0A9X3LH89"/>
<gene>
    <name evidence="1" type="ORF">M9R32_09020</name>
</gene>
<dbReference type="GO" id="GO:0016787">
    <property type="term" value="F:hydrolase activity"/>
    <property type="evidence" value="ECO:0007669"/>
    <property type="project" value="UniProtKB-KW"/>
</dbReference>
<name>A0A9X3LH89_9BACL</name>
<keyword evidence="2" id="KW-1185">Reference proteome</keyword>
<dbReference type="Proteomes" id="UP001152173">
    <property type="component" value="Unassembled WGS sequence"/>
</dbReference>
<dbReference type="RefSeq" id="WP_269926413.1">
    <property type="nucleotide sequence ID" value="NZ_JAMKBJ010000006.1"/>
</dbReference>
<proteinExistence type="predicted"/>
<evidence type="ECO:0000313" key="1">
    <source>
        <dbReference type="EMBL" id="MCZ8537319.1"/>
    </source>
</evidence>
<organism evidence="1 2">
    <name type="scientific">Paenisporosarcina quisquiliarum</name>
    <dbReference type="NCBI Taxonomy" id="365346"/>
    <lineage>
        <taxon>Bacteria</taxon>
        <taxon>Bacillati</taxon>
        <taxon>Bacillota</taxon>
        <taxon>Bacilli</taxon>
        <taxon>Bacillales</taxon>
        <taxon>Caryophanaceae</taxon>
        <taxon>Paenisporosarcina</taxon>
    </lineage>
</organism>
<comment type="caution">
    <text evidence="1">The sequence shown here is derived from an EMBL/GenBank/DDBJ whole genome shotgun (WGS) entry which is preliminary data.</text>
</comment>
<protein>
    <submittedName>
        <fullName evidence="1">Hydrolase</fullName>
    </submittedName>
</protein>
<accession>A0A9X3LH89</accession>
<sequence length="117" mass="13541">MVQVKNTYYVDVMAESVLLEPLESTSFVIHATEHEAEALRQAFAVKDETDMETYVDAHIPFIDYRHDPGNAHHDAVQRVIYSIIYKLGNDEARRHIEEMGILTVRKSDNPSDYQPHR</sequence>
<reference evidence="1" key="1">
    <citation type="submission" date="2022-05" db="EMBL/GenBank/DDBJ databases">
        <authorList>
            <person name="Colautti A."/>
            <person name="Iacumin L."/>
        </authorList>
    </citation>
    <scope>NUCLEOTIDE SEQUENCE</scope>
    <source>
        <strain evidence="1">SK 55</strain>
    </source>
</reference>
<evidence type="ECO:0000313" key="2">
    <source>
        <dbReference type="Proteomes" id="UP001152173"/>
    </source>
</evidence>